<dbReference type="Proteomes" id="UP000241769">
    <property type="component" value="Unassembled WGS sequence"/>
</dbReference>
<dbReference type="SUPFAM" id="SSF159042">
    <property type="entry name" value="Plus3-like"/>
    <property type="match status" value="1"/>
</dbReference>
<evidence type="ECO:0000313" key="4">
    <source>
        <dbReference type="Proteomes" id="UP000241769"/>
    </source>
</evidence>
<feature type="region of interest" description="Disordered" evidence="1">
    <location>
        <begin position="128"/>
        <end position="151"/>
    </location>
</feature>
<dbReference type="InParanoid" id="A0A2P6MTS8"/>
<evidence type="ECO:0000259" key="2">
    <source>
        <dbReference type="PROSITE" id="PS51360"/>
    </source>
</evidence>
<feature type="region of interest" description="Disordered" evidence="1">
    <location>
        <begin position="227"/>
        <end position="247"/>
    </location>
</feature>
<evidence type="ECO:0000256" key="1">
    <source>
        <dbReference type="SAM" id="MobiDB-lite"/>
    </source>
</evidence>
<feature type="compositionally biased region" description="Basic and acidic residues" evidence="1">
    <location>
        <begin position="229"/>
        <end position="239"/>
    </location>
</feature>
<protein>
    <recommendedName>
        <fullName evidence="2">Plus3 domain-containing protein</fullName>
    </recommendedName>
</protein>
<accession>A0A2P6MTS8</accession>
<dbReference type="AlphaFoldDB" id="A0A2P6MTS8"/>
<name>A0A2P6MTS8_9EUKA</name>
<sequence>MTSSPQLSWSWNGQPPSENTEPRHVAVPFLPQNSPLLQQSSPAGSPILRRREEELMANMNLGIQKKKMKSKQGMSSPLTPRSTRKVEDEKMARRIRESYACLRHRAMHKRCPAECPERRIPKPLPVATERRQAQQQQYKGTKSPIISSPTLLSSPNTLRILQGIQNTRISSPQLPRVSPPAEQHQPANDSNYVYNAPDSWDMSGLSSSWGSTDTPWVEEPWNDLQSGLKWEDGSEKSGAEEEGSSPLQDIESWLGETTVGGARFTYNDDLSDMAHIQESTSQLLSDPSFHPVEESALSKLMKILITREQIERWMFDEQFNKLMRGFYVRVKIGEMNDQPVHRLGCVVEGRDNFFESGDFMDNGKGLVVHFGSSGQHIVPVSAVSNFAPTEGECNEWMRDAERNNISIMPAEVVEKLEVANLLNGKQSIAYSSH</sequence>
<gene>
    <name evidence="3" type="ORF">PROFUN_03902</name>
</gene>
<dbReference type="GO" id="GO:0003677">
    <property type="term" value="F:DNA binding"/>
    <property type="evidence" value="ECO:0007669"/>
    <property type="project" value="InterPro"/>
</dbReference>
<dbReference type="PROSITE" id="PS51360">
    <property type="entry name" value="PLUS3"/>
    <property type="match status" value="1"/>
</dbReference>
<evidence type="ECO:0000313" key="3">
    <source>
        <dbReference type="EMBL" id="PRP75066.1"/>
    </source>
</evidence>
<dbReference type="EMBL" id="MDYQ01000419">
    <property type="protein sequence ID" value="PRP75066.1"/>
    <property type="molecule type" value="Genomic_DNA"/>
</dbReference>
<feature type="region of interest" description="Disordered" evidence="1">
    <location>
        <begin position="1"/>
        <end position="46"/>
    </location>
</feature>
<feature type="compositionally biased region" description="Polar residues" evidence="1">
    <location>
        <begin position="31"/>
        <end position="43"/>
    </location>
</feature>
<dbReference type="Pfam" id="PF03126">
    <property type="entry name" value="Plus-3"/>
    <property type="match status" value="1"/>
</dbReference>
<feature type="compositionally biased region" description="Polar residues" evidence="1">
    <location>
        <begin position="1"/>
        <end position="19"/>
    </location>
</feature>
<dbReference type="SMART" id="SM00719">
    <property type="entry name" value="Plus3"/>
    <property type="match status" value="1"/>
</dbReference>
<feature type="domain" description="Plus3" evidence="2">
    <location>
        <begin position="294"/>
        <end position="426"/>
    </location>
</feature>
<dbReference type="OrthoDB" id="166375at2759"/>
<dbReference type="InterPro" id="IPR004343">
    <property type="entry name" value="Plus-3_dom"/>
</dbReference>
<reference evidence="3 4" key="1">
    <citation type="journal article" date="2018" name="Genome Biol. Evol.">
        <title>Multiple Roots of Fruiting Body Formation in Amoebozoa.</title>
        <authorList>
            <person name="Hillmann F."/>
            <person name="Forbes G."/>
            <person name="Novohradska S."/>
            <person name="Ferling I."/>
            <person name="Riege K."/>
            <person name="Groth M."/>
            <person name="Westermann M."/>
            <person name="Marz M."/>
            <person name="Spaller T."/>
            <person name="Winckler T."/>
            <person name="Schaap P."/>
            <person name="Glockner G."/>
        </authorList>
    </citation>
    <scope>NUCLEOTIDE SEQUENCE [LARGE SCALE GENOMIC DNA]</scope>
    <source>
        <strain evidence="3 4">Jena</strain>
    </source>
</reference>
<feature type="region of interest" description="Disordered" evidence="1">
    <location>
        <begin position="169"/>
        <end position="195"/>
    </location>
</feature>
<dbReference type="Gene3D" id="3.90.70.200">
    <property type="entry name" value="Plus-3 domain"/>
    <property type="match status" value="1"/>
</dbReference>
<keyword evidence="4" id="KW-1185">Reference proteome</keyword>
<organism evidence="3 4">
    <name type="scientific">Planoprotostelium fungivorum</name>
    <dbReference type="NCBI Taxonomy" id="1890364"/>
    <lineage>
        <taxon>Eukaryota</taxon>
        <taxon>Amoebozoa</taxon>
        <taxon>Evosea</taxon>
        <taxon>Variosea</taxon>
        <taxon>Cavosteliida</taxon>
        <taxon>Cavosteliaceae</taxon>
        <taxon>Planoprotostelium</taxon>
    </lineage>
</organism>
<proteinExistence type="predicted"/>
<dbReference type="InterPro" id="IPR036128">
    <property type="entry name" value="Plus3-like_sf"/>
</dbReference>
<feature type="region of interest" description="Disordered" evidence="1">
    <location>
        <begin position="63"/>
        <end position="90"/>
    </location>
</feature>
<comment type="caution">
    <text evidence="3">The sequence shown here is derived from an EMBL/GenBank/DDBJ whole genome shotgun (WGS) entry which is preliminary data.</text>
</comment>